<dbReference type="EMBL" id="DXET01000030">
    <property type="protein sequence ID" value="HIX80558.1"/>
    <property type="molecule type" value="Genomic_DNA"/>
</dbReference>
<name>A0A9D1XJD6_9FIRM</name>
<protein>
    <submittedName>
        <fullName evidence="2">IS3 family transposase</fullName>
    </submittedName>
</protein>
<comment type="caution">
    <text evidence="2">The sequence shown here is derived from an EMBL/GenBank/DDBJ whole genome shotgun (WGS) entry which is preliminary data.</text>
</comment>
<gene>
    <name evidence="2" type="ORF">H9980_01100</name>
</gene>
<accession>A0A9D1XJD6</accession>
<dbReference type="Pfam" id="PF13276">
    <property type="entry name" value="HTH_21"/>
    <property type="match status" value="1"/>
</dbReference>
<feature type="domain" description="HTH-like" evidence="1">
    <location>
        <begin position="29"/>
        <end position="82"/>
    </location>
</feature>
<evidence type="ECO:0000313" key="3">
    <source>
        <dbReference type="Proteomes" id="UP000886724"/>
    </source>
</evidence>
<proteinExistence type="predicted"/>
<dbReference type="AlphaFoldDB" id="A0A9D1XJD6"/>
<dbReference type="PANTHER" id="PTHR46889">
    <property type="entry name" value="TRANSPOSASE INSF FOR INSERTION SEQUENCE IS3B-RELATED"/>
    <property type="match status" value="1"/>
</dbReference>
<dbReference type="PANTHER" id="PTHR46889:SF4">
    <property type="entry name" value="TRANSPOSASE INSO FOR INSERTION SEQUENCE ELEMENT IS911B-RELATED"/>
    <property type="match status" value="1"/>
</dbReference>
<dbReference type="Proteomes" id="UP000886724">
    <property type="component" value="Unassembled WGS sequence"/>
</dbReference>
<dbReference type="InterPro" id="IPR050900">
    <property type="entry name" value="Transposase_IS3/IS150/IS904"/>
</dbReference>
<organism evidence="2 3">
    <name type="scientific">Candidatus Erysipelatoclostridium merdavium</name>
    <dbReference type="NCBI Taxonomy" id="2838566"/>
    <lineage>
        <taxon>Bacteria</taxon>
        <taxon>Bacillati</taxon>
        <taxon>Bacillota</taxon>
        <taxon>Erysipelotrichia</taxon>
        <taxon>Erysipelotrichales</taxon>
        <taxon>Erysipelotrichales incertae sedis</taxon>
    </lineage>
</organism>
<evidence type="ECO:0000259" key="1">
    <source>
        <dbReference type="Pfam" id="PF13276"/>
    </source>
</evidence>
<sequence>MGQLLDIPRLSLYYHLKNNNQKKNHDDSDLIDLIKEIFKNSRNNYGSRKIKIELAKLVHIISKRRIRCIMQENGLVSSYTVKQYKVHHSIYNNDNIENRLNRNFNQEERMKVVVSDLTYVNVGGKWNYICLIINATINMYKNDHIKMYKINST</sequence>
<reference evidence="2" key="2">
    <citation type="submission" date="2021-04" db="EMBL/GenBank/DDBJ databases">
        <authorList>
            <person name="Gilroy R."/>
        </authorList>
    </citation>
    <scope>NUCLEOTIDE SEQUENCE</scope>
    <source>
        <strain evidence="2">ChiGjej1B1-14440</strain>
    </source>
</reference>
<dbReference type="InterPro" id="IPR025948">
    <property type="entry name" value="HTH-like_dom"/>
</dbReference>
<reference evidence="2" key="1">
    <citation type="journal article" date="2021" name="PeerJ">
        <title>Extensive microbial diversity within the chicken gut microbiome revealed by metagenomics and culture.</title>
        <authorList>
            <person name="Gilroy R."/>
            <person name="Ravi A."/>
            <person name="Getino M."/>
            <person name="Pursley I."/>
            <person name="Horton D.L."/>
            <person name="Alikhan N.F."/>
            <person name="Baker D."/>
            <person name="Gharbi K."/>
            <person name="Hall N."/>
            <person name="Watson M."/>
            <person name="Adriaenssens E.M."/>
            <person name="Foster-Nyarko E."/>
            <person name="Jarju S."/>
            <person name="Secka A."/>
            <person name="Antonio M."/>
            <person name="Oren A."/>
            <person name="Chaudhuri R.R."/>
            <person name="La Ragione R."/>
            <person name="Hildebrand F."/>
            <person name="Pallen M.J."/>
        </authorList>
    </citation>
    <scope>NUCLEOTIDE SEQUENCE</scope>
    <source>
        <strain evidence="2">ChiGjej1B1-14440</strain>
    </source>
</reference>
<evidence type="ECO:0000313" key="2">
    <source>
        <dbReference type="EMBL" id="HIX80558.1"/>
    </source>
</evidence>